<dbReference type="GO" id="GO:0005783">
    <property type="term" value="C:endoplasmic reticulum"/>
    <property type="evidence" value="ECO:0007669"/>
    <property type="project" value="TreeGrafter"/>
</dbReference>
<comment type="similarity">
    <text evidence="6">Belongs to the squalene monooxygenase family.</text>
</comment>
<keyword evidence="6" id="KW-1133">Transmembrane helix</keyword>
<keyword evidence="2 6" id="KW-0285">Flavoprotein</keyword>
<dbReference type="EMBL" id="JAZDWU010000010">
    <property type="protein sequence ID" value="KAK9988807.1"/>
    <property type="molecule type" value="Genomic_DNA"/>
</dbReference>
<feature type="domain" description="Squalene epoxidase" evidence="7">
    <location>
        <begin position="3"/>
        <end position="78"/>
    </location>
</feature>
<dbReference type="GO" id="GO:0050660">
    <property type="term" value="F:flavin adenine dinucleotide binding"/>
    <property type="evidence" value="ECO:0007669"/>
    <property type="project" value="UniProtKB-UniRule"/>
</dbReference>
<accession>A0AAW2BU70</accession>
<keyword evidence="4 6" id="KW-0560">Oxidoreductase</keyword>
<feature type="transmembrane region" description="Helical" evidence="6">
    <location>
        <begin position="111"/>
        <end position="131"/>
    </location>
</feature>
<evidence type="ECO:0000256" key="1">
    <source>
        <dbReference type="ARBA" id="ARBA00001974"/>
    </source>
</evidence>
<name>A0AAW2BU70_9ROSI</name>
<evidence type="ECO:0000256" key="2">
    <source>
        <dbReference type="ARBA" id="ARBA00022630"/>
    </source>
</evidence>
<dbReference type="PANTHER" id="PTHR10835:SF15">
    <property type="entry name" value="SQUALENE EPOXIDASE 2, MITOCHONDRIAL"/>
    <property type="match status" value="1"/>
</dbReference>
<dbReference type="InterPro" id="IPR040125">
    <property type="entry name" value="Squalene_monox"/>
</dbReference>
<keyword evidence="3 6" id="KW-0274">FAD</keyword>
<comment type="catalytic activity">
    <reaction evidence="6">
        <text>squalene + reduced [NADPH--hemoprotein reductase] + O2 = (S)-2,3-epoxysqualene + oxidized [NADPH--hemoprotein reductase] + H2O + H(+)</text>
        <dbReference type="Rhea" id="RHEA:25282"/>
        <dbReference type="Rhea" id="RHEA-COMP:11964"/>
        <dbReference type="Rhea" id="RHEA-COMP:11965"/>
        <dbReference type="ChEBI" id="CHEBI:15377"/>
        <dbReference type="ChEBI" id="CHEBI:15378"/>
        <dbReference type="ChEBI" id="CHEBI:15379"/>
        <dbReference type="ChEBI" id="CHEBI:15440"/>
        <dbReference type="ChEBI" id="CHEBI:15441"/>
        <dbReference type="ChEBI" id="CHEBI:57618"/>
        <dbReference type="ChEBI" id="CHEBI:58210"/>
        <dbReference type="EC" id="1.14.14.17"/>
    </reaction>
</comment>
<dbReference type="GO" id="GO:0016020">
    <property type="term" value="C:membrane"/>
    <property type="evidence" value="ECO:0007669"/>
    <property type="project" value="UniProtKB-SubCell"/>
</dbReference>
<evidence type="ECO:0000259" key="7">
    <source>
        <dbReference type="Pfam" id="PF08491"/>
    </source>
</evidence>
<evidence type="ECO:0000256" key="4">
    <source>
        <dbReference type="ARBA" id="ARBA00023002"/>
    </source>
</evidence>
<evidence type="ECO:0000256" key="6">
    <source>
        <dbReference type="RuleBase" id="RU367121"/>
    </source>
</evidence>
<keyword evidence="5 6" id="KW-0472">Membrane</keyword>
<dbReference type="Proteomes" id="UP001459277">
    <property type="component" value="Unassembled WGS sequence"/>
</dbReference>
<dbReference type="Pfam" id="PF08491">
    <property type="entry name" value="SE"/>
    <property type="match status" value="1"/>
</dbReference>
<protein>
    <recommendedName>
        <fullName evidence="6">Squalene monooxygenase</fullName>
        <ecNumber evidence="6">1.14.14.17</ecNumber>
    </recommendedName>
</protein>
<organism evidence="8 9">
    <name type="scientific">Lithocarpus litseifolius</name>
    <dbReference type="NCBI Taxonomy" id="425828"/>
    <lineage>
        <taxon>Eukaryota</taxon>
        <taxon>Viridiplantae</taxon>
        <taxon>Streptophyta</taxon>
        <taxon>Embryophyta</taxon>
        <taxon>Tracheophyta</taxon>
        <taxon>Spermatophyta</taxon>
        <taxon>Magnoliopsida</taxon>
        <taxon>eudicotyledons</taxon>
        <taxon>Gunneridae</taxon>
        <taxon>Pentapetalae</taxon>
        <taxon>rosids</taxon>
        <taxon>fabids</taxon>
        <taxon>Fagales</taxon>
        <taxon>Fagaceae</taxon>
        <taxon>Lithocarpus</taxon>
    </lineage>
</organism>
<dbReference type="GO" id="GO:0004506">
    <property type="term" value="F:squalene monooxygenase activity"/>
    <property type="evidence" value="ECO:0007669"/>
    <property type="project" value="UniProtKB-UniRule"/>
</dbReference>
<evidence type="ECO:0000256" key="3">
    <source>
        <dbReference type="ARBA" id="ARBA00022827"/>
    </source>
</evidence>
<reference evidence="8 9" key="1">
    <citation type="submission" date="2024-01" db="EMBL/GenBank/DDBJ databases">
        <title>A telomere-to-telomere, gap-free genome of sweet tea (Lithocarpus litseifolius).</title>
        <authorList>
            <person name="Zhou J."/>
        </authorList>
    </citation>
    <scope>NUCLEOTIDE SEQUENCE [LARGE SCALE GENOMIC DNA]</scope>
    <source>
        <strain evidence="8">Zhou-2022a</strain>
        <tissue evidence="8">Leaf</tissue>
    </source>
</reference>
<comment type="subcellular location">
    <subcellularLocation>
        <location evidence="6">Membrane</location>
        <topology evidence="6">Multi-pass membrane protein</topology>
    </subcellularLocation>
</comment>
<comment type="cofactor">
    <cofactor evidence="1 6">
        <name>FAD</name>
        <dbReference type="ChEBI" id="CHEBI:57692"/>
    </cofactor>
</comment>
<evidence type="ECO:0000313" key="9">
    <source>
        <dbReference type="Proteomes" id="UP001459277"/>
    </source>
</evidence>
<dbReference type="InterPro" id="IPR013698">
    <property type="entry name" value="Squalene_epoxidase"/>
</dbReference>
<dbReference type="EC" id="1.14.14.17" evidence="6"/>
<gene>
    <name evidence="8" type="ORF">SO802_029046</name>
</gene>
<evidence type="ECO:0000256" key="5">
    <source>
        <dbReference type="ARBA" id="ARBA00023136"/>
    </source>
</evidence>
<dbReference type="PANTHER" id="PTHR10835">
    <property type="entry name" value="SQUALENE MONOOXYGENASE"/>
    <property type="match status" value="1"/>
</dbReference>
<keyword evidence="9" id="KW-1185">Reference proteome</keyword>
<sequence>MTKKKPQKNAHTVGWLMENCQLPYPNYGHIILASPSPILFYPISSTETRCFVAVPGQHLPSISNAELSHYMITAVAPKPMAIKMNTLAATLQRVFCIPPDNEVKKDIRQAIFNYFSLSGNFASALVAFLAGLNPQPLSLAFLFFYVAIYSIGRLLLPFPTPKSICLVAKLIWVHDI</sequence>
<dbReference type="GO" id="GO:0016126">
    <property type="term" value="P:sterol biosynthetic process"/>
    <property type="evidence" value="ECO:0007669"/>
    <property type="project" value="UniProtKB-UniRule"/>
</dbReference>
<dbReference type="AlphaFoldDB" id="A0AAW2BU70"/>
<comment type="caution">
    <text evidence="8">The sequence shown here is derived from an EMBL/GenBank/DDBJ whole genome shotgun (WGS) entry which is preliminary data.</text>
</comment>
<comment type="function">
    <text evidence="6">Catalyzes the stereospecific oxidation of squalene to (S)-2,3-epoxysqualene, and is considered to be a rate-limiting enzyme in steroid biosynthesis.</text>
</comment>
<proteinExistence type="inferred from homology"/>
<keyword evidence="6" id="KW-0812">Transmembrane</keyword>
<feature type="transmembrane region" description="Helical" evidence="6">
    <location>
        <begin position="137"/>
        <end position="156"/>
    </location>
</feature>
<evidence type="ECO:0000313" key="8">
    <source>
        <dbReference type="EMBL" id="KAK9988807.1"/>
    </source>
</evidence>